<dbReference type="GO" id="GO:0016765">
    <property type="term" value="F:transferase activity, transferring alkyl or aryl (other than methyl) groups"/>
    <property type="evidence" value="ECO:0007669"/>
    <property type="project" value="InterPro"/>
</dbReference>
<dbReference type="InterPro" id="IPR050475">
    <property type="entry name" value="Prenyltransferase_related"/>
</dbReference>
<organism evidence="7 8">
    <name type="scientific">Xylaria grammica</name>
    <dbReference type="NCBI Taxonomy" id="363999"/>
    <lineage>
        <taxon>Eukaryota</taxon>
        <taxon>Fungi</taxon>
        <taxon>Dikarya</taxon>
        <taxon>Ascomycota</taxon>
        <taxon>Pezizomycotina</taxon>
        <taxon>Sordariomycetes</taxon>
        <taxon>Xylariomycetidae</taxon>
        <taxon>Xylariales</taxon>
        <taxon>Xylariaceae</taxon>
        <taxon>Xylaria</taxon>
    </lineage>
</organism>
<keyword evidence="3 6" id="KW-1133">Transmembrane helix</keyword>
<evidence type="ECO:0000256" key="1">
    <source>
        <dbReference type="ARBA" id="ARBA00004141"/>
    </source>
</evidence>
<dbReference type="Proteomes" id="UP000286045">
    <property type="component" value="Unassembled WGS sequence"/>
</dbReference>
<comment type="caution">
    <text evidence="7">The sequence shown here is derived from an EMBL/GenBank/DDBJ whole genome shotgun (WGS) entry which is preliminary data.</text>
</comment>
<feature type="transmembrane region" description="Helical" evidence="6">
    <location>
        <begin position="176"/>
        <end position="199"/>
    </location>
</feature>
<dbReference type="Pfam" id="PF01040">
    <property type="entry name" value="UbiA"/>
    <property type="match status" value="1"/>
</dbReference>
<protein>
    <recommendedName>
        <fullName evidence="9">UbiA prenyltransferase</fullName>
    </recommendedName>
</protein>
<feature type="transmembrane region" description="Helical" evidence="6">
    <location>
        <begin position="306"/>
        <end position="324"/>
    </location>
</feature>
<dbReference type="InterPro" id="IPR000537">
    <property type="entry name" value="UbiA_prenyltransferase"/>
</dbReference>
<evidence type="ECO:0008006" key="9">
    <source>
        <dbReference type="Google" id="ProtNLM"/>
    </source>
</evidence>
<dbReference type="InterPro" id="IPR044878">
    <property type="entry name" value="UbiA_sf"/>
</dbReference>
<evidence type="ECO:0000256" key="6">
    <source>
        <dbReference type="SAM" id="Phobius"/>
    </source>
</evidence>
<dbReference type="PANTHER" id="PTHR42723:SF1">
    <property type="entry name" value="CHLOROPHYLL SYNTHASE, CHLOROPLASTIC"/>
    <property type="match status" value="1"/>
</dbReference>
<evidence type="ECO:0000256" key="3">
    <source>
        <dbReference type="ARBA" id="ARBA00022989"/>
    </source>
</evidence>
<gene>
    <name evidence="7" type="ORF">EKO27_g1467</name>
</gene>
<keyword evidence="8" id="KW-1185">Reference proteome</keyword>
<dbReference type="GO" id="GO:0016020">
    <property type="term" value="C:membrane"/>
    <property type="evidence" value="ECO:0007669"/>
    <property type="project" value="UniProtKB-SubCell"/>
</dbReference>
<feature type="compositionally biased region" description="Basic and acidic residues" evidence="5">
    <location>
        <begin position="12"/>
        <end position="27"/>
    </location>
</feature>
<keyword evidence="2 6" id="KW-0812">Transmembrane</keyword>
<evidence type="ECO:0000256" key="4">
    <source>
        <dbReference type="ARBA" id="ARBA00023136"/>
    </source>
</evidence>
<keyword evidence="4 6" id="KW-0472">Membrane</keyword>
<proteinExistence type="predicted"/>
<dbReference type="Gene3D" id="1.10.357.140">
    <property type="entry name" value="UbiA prenyltransferase"/>
    <property type="match status" value="1"/>
</dbReference>
<reference evidence="7 8" key="1">
    <citation type="submission" date="2018-12" db="EMBL/GenBank/DDBJ databases">
        <title>Draft genome sequence of Xylaria grammica IHI A82.</title>
        <authorList>
            <person name="Buettner E."/>
            <person name="Kellner H."/>
        </authorList>
    </citation>
    <scope>NUCLEOTIDE SEQUENCE [LARGE SCALE GENOMIC DNA]</scope>
    <source>
        <strain evidence="7 8">IHI A82</strain>
    </source>
</reference>
<dbReference type="EMBL" id="RYZI01000022">
    <property type="protein sequence ID" value="RWA13665.1"/>
    <property type="molecule type" value="Genomic_DNA"/>
</dbReference>
<evidence type="ECO:0000256" key="5">
    <source>
        <dbReference type="SAM" id="MobiDB-lite"/>
    </source>
</evidence>
<dbReference type="PANTHER" id="PTHR42723">
    <property type="entry name" value="CHLOROPHYLL SYNTHASE"/>
    <property type="match status" value="1"/>
</dbReference>
<evidence type="ECO:0000313" key="8">
    <source>
        <dbReference type="Proteomes" id="UP000286045"/>
    </source>
</evidence>
<accession>A0A439DGY0</accession>
<dbReference type="CDD" id="cd13965">
    <property type="entry name" value="PT_UbiA_3"/>
    <property type="match status" value="1"/>
</dbReference>
<feature type="transmembrane region" description="Helical" evidence="6">
    <location>
        <begin position="250"/>
        <end position="270"/>
    </location>
</feature>
<name>A0A439DGY0_9PEZI</name>
<evidence type="ECO:0000256" key="2">
    <source>
        <dbReference type="ARBA" id="ARBA00022692"/>
    </source>
</evidence>
<comment type="subcellular location">
    <subcellularLocation>
        <location evidence="1">Membrane</location>
        <topology evidence="1">Multi-pass membrane protein</topology>
    </subcellularLocation>
</comment>
<feature type="transmembrane region" description="Helical" evidence="6">
    <location>
        <begin position="276"/>
        <end position="294"/>
    </location>
</feature>
<dbReference type="AlphaFoldDB" id="A0A439DGY0"/>
<dbReference type="STRING" id="363999.A0A439DGY0"/>
<feature type="transmembrane region" description="Helical" evidence="6">
    <location>
        <begin position="134"/>
        <end position="164"/>
    </location>
</feature>
<evidence type="ECO:0000313" key="7">
    <source>
        <dbReference type="EMBL" id="RWA13665.1"/>
    </source>
</evidence>
<sequence>MAPSMPQVKGNPSKDSKIDIPKPESTIKKPRPLQYHLVTLHLFTKSDYKTVIFPQSVFALALVYSGSGVAERNQHGPGQIALRIPCMLAWIWLHLLVEDIANQNLGSSVLEDEMNKPWRPIPSGRLTATEARRLIRVVIVAALALSVLLGSFLPSTTLMTMIWLYNDLEGSSTGPLVRNLLNAVGLACFGWGAVCVLLAGATGDGNMTRDWLLLSVAIVTTTVHIQDLPDKEGDKARKRRTVPLVYGEDWARWSVAVVASFWSLVCPIFWRVPLPYAAAPLGISSIMSAVILLGKSQSSSEVGWKLWCLWVTVIFLLPLLSNSIT</sequence>
<feature type="region of interest" description="Disordered" evidence="5">
    <location>
        <begin position="1"/>
        <end position="27"/>
    </location>
</feature>